<evidence type="ECO:0000313" key="2">
    <source>
        <dbReference type="Proteomes" id="UP000298327"/>
    </source>
</evidence>
<keyword evidence="2" id="KW-1185">Reference proteome</keyword>
<evidence type="ECO:0000313" key="1">
    <source>
        <dbReference type="EMBL" id="TFY71793.1"/>
    </source>
</evidence>
<sequence>MSTPTIPAIVTTIEQYLRDGSVAPCVHAALEDCTLDRLPDTLLKTSSSSTYLRGHFGIFDDGKGGATLTLPVKEGHLPQEAVLEVPGVLLSIDLPPITSRDQLPRDRVAFASQSITLGGLGHPDFDHALMAIHNIHTLFSTRFPKLQVWHPERHLNHPSVPLGSRYISSQKLASHGDHLPFDQRIDPMGILASVLRGKGFHLEDNQVVYLYGKKGQHAGHYIFDHTTPGIFQVGHVVHVQVAFVVVPSSNGKMHYMIPKLRSVALMDAGIRDDFLFALSWSRLVTDPEAPRQFGL</sequence>
<dbReference type="Proteomes" id="UP000298327">
    <property type="component" value="Unassembled WGS sequence"/>
</dbReference>
<protein>
    <submittedName>
        <fullName evidence="1">Uncharacterized protein</fullName>
    </submittedName>
</protein>
<dbReference type="AlphaFoldDB" id="A0A4Y9ZD73"/>
<dbReference type="OrthoDB" id="3269456at2759"/>
<dbReference type="EMBL" id="SEOQ01000036">
    <property type="protein sequence ID" value="TFY71793.1"/>
    <property type="molecule type" value="Genomic_DNA"/>
</dbReference>
<proteinExistence type="predicted"/>
<gene>
    <name evidence="1" type="ORF">EVG20_g1188</name>
</gene>
<organism evidence="1 2">
    <name type="scientific">Dentipellis fragilis</name>
    <dbReference type="NCBI Taxonomy" id="205917"/>
    <lineage>
        <taxon>Eukaryota</taxon>
        <taxon>Fungi</taxon>
        <taxon>Dikarya</taxon>
        <taxon>Basidiomycota</taxon>
        <taxon>Agaricomycotina</taxon>
        <taxon>Agaricomycetes</taxon>
        <taxon>Russulales</taxon>
        <taxon>Hericiaceae</taxon>
        <taxon>Dentipellis</taxon>
    </lineage>
</organism>
<accession>A0A4Y9ZD73</accession>
<name>A0A4Y9ZD73_9AGAM</name>
<reference evidence="1 2" key="1">
    <citation type="submission" date="2019-02" db="EMBL/GenBank/DDBJ databases">
        <title>Genome sequencing of the rare red list fungi Dentipellis fragilis.</title>
        <authorList>
            <person name="Buettner E."/>
            <person name="Kellner H."/>
        </authorList>
    </citation>
    <scope>NUCLEOTIDE SEQUENCE [LARGE SCALE GENOMIC DNA]</scope>
    <source>
        <strain evidence="1 2">DSM 105465</strain>
    </source>
</reference>
<comment type="caution">
    <text evidence="1">The sequence shown here is derived from an EMBL/GenBank/DDBJ whole genome shotgun (WGS) entry which is preliminary data.</text>
</comment>